<evidence type="ECO:0000313" key="2">
    <source>
        <dbReference type="Proteomes" id="UP000824782"/>
    </source>
</evidence>
<reference evidence="1" key="1">
    <citation type="thesis" date="2020" institute="ProQuest LLC" country="789 East Eisenhower Parkway, Ann Arbor, MI, USA">
        <title>Comparative Genomics and Chromosome Evolution.</title>
        <authorList>
            <person name="Mudd A.B."/>
        </authorList>
    </citation>
    <scope>NUCLEOTIDE SEQUENCE</scope>
    <source>
        <strain evidence="1">237g6f4</strain>
        <tissue evidence="1">Blood</tissue>
    </source>
</reference>
<organism evidence="1 2">
    <name type="scientific">Engystomops pustulosus</name>
    <name type="common">Tungara frog</name>
    <name type="synonym">Physalaemus pustulosus</name>
    <dbReference type="NCBI Taxonomy" id="76066"/>
    <lineage>
        <taxon>Eukaryota</taxon>
        <taxon>Metazoa</taxon>
        <taxon>Chordata</taxon>
        <taxon>Craniata</taxon>
        <taxon>Vertebrata</taxon>
        <taxon>Euteleostomi</taxon>
        <taxon>Amphibia</taxon>
        <taxon>Batrachia</taxon>
        <taxon>Anura</taxon>
        <taxon>Neobatrachia</taxon>
        <taxon>Hyloidea</taxon>
        <taxon>Leptodactylidae</taxon>
        <taxon>Leiuperinae</taxon>
        <taxon>Engystomops</taxon>
    </lineage>
</organism>
<proteinExistence type="predicted"/>
<protein>
    <submittedName>
        <fullName evidence="1">Uncharacterized protein</fullName>
    </submittedName>
</protein>
<keyword evidence="2" id="KW-1185">Reference proteome</keyword>
<name>A0AAV6YTH1_ENGPU</name>
<evidence type="ECO:0000313" key="1">
    <source>
        <dbReference type="EMBL" id="KAG8537291.1"/>
    </source>
</evidence>
<comment type="caution">
    <text evidence="1">The sequence shown here is derived from an EMBL/GenBank/DDBJ whole genome shotgun (WGS) entry which is preliminary data.</text>
</comment>
<accession>A0AAV6YTH1</accession>
<dbReference type="Proteomes" id="UP000824782">
    <property type="component" value="Unassembled WGS sequence"/>
</dbReference>
<dbReference type="AlphaFoldDB" id="A0AAV6YTH1"/>
<gene>
    <name evidence="1" type="ORF">GDO81_024771</name>
</gene>
<dbReference type="EMBL" id="WNYA01031831">
    <property type="protein sequence ID" value="KAG8537291.1"/>
    <property type="molecule type" value="Genomic_DNA"/>
</dbReference>
<sequence length="109" mass="12913">MYLCCRLTFHRILIHFRTGDKMLGPVHMRSLDSGPFGGQTRNPSIKLRHVSSDAHPRSFIRRKVKEKDSILGFEVCRCLHWQHWELGKESTKNLTLKNVRLRTQKIKFR</sequence>